<dbReference type="Pfam" id="PF11915">
    <property type="entry name" value="DUF3433"/>
    <property type="match status" value="2"/>
</dbReference>
<feature type="transmembrane region" description="Helical" evidence="1">
    <location>
        <begin position="20"/>
        <end position="41"/>
    </location>
</feature>
<reference evidence="2 3" key="1">
    <citation type="submission" date="2015-10" db="EMBL/GenBank/DDBJ databases">
        <title>Full genome of DAOMC 229536 Phialocephala scopiformis, a fungal endophyte of spruce producing the potent anti-insectan compound rugulosin.</title>
        <authorList>
            <consortium name="DOE Joint Genome Institute"/>
            <person name="Walker A.K."/>
            <person name="Frasz S.L."/>
            <person name="Seifert K.A."/>
            <person name="Miller J.D."/>
            <person name="Mondo S.J."/>
            <person name="Labutti K."/>
            <person name="Lipzen A."/>
            <person name="Dockter R."/>
            <person name="Kennedy M."/>
            <person name="Grigoriev I.V."/>
            <person name="Spatafora J.W."/>
        </authorList>
    </citation>
    <scope>NUCLEOTIDE SEQUENCE [LARGE SCALE GENOMIC DNA]</scope>
    <source>
        <strain evidence="2 3">CBS 120377</strain>
    </source>
</reference>
<dbReference type="KEGG" id="psco:LY89DRAFT_789416"/>
<organism evidence="2 3">
    <name type="scientific">Mollisia scopiformis</name>
    <name type="common">Conifer needle endophyte fungus</name>
    <name type="synonym">Phialocephala scopiformis</name>
    <dbReference type="NCBI Taxonomy" id="149040"/>
    <lineage>
        <taxon>Eukaryota</taxon>
        <taxon>Fungi</taxon>
        <taxon>Dikarya</taxon>
        <taxon>Ascomycota</taxon>
        <taxon>Pezizomycotina</taxon>
        <taxon>Leotiomycetes</taxon>
        <taxon>Helotiales</taxon>
        <taxon>Mollisiaceae</taxon>
        <taxon>Mollisia</taxon>
    </lineage>
</organism>
<keyword evidence="1" id="KW-0812">Transmembrane</keyword>
<keyword evidence="3" id="KW-1185">Reference proteome</keyword>
<feature type="transmembrane region" description="Helical" evidence="1">
    <location>
        <begin position="89"/>
        <end position="114"/>
    </location>
</feature>
<sequence>MEVLLAVSNRQQGLATSTSGLHYLWTFGPSAIFTLIGALWARIEYQSKVTSPWYRMTKGPAKADQSLLLDYLSMMQPVSVVKAIRNGDYAVAAIISTSILIKIIIAFSTGLITLSVTDVSHSSVPVTKLDRFINSTENFHSAGDLPYSMMYGLVELNFTLPDGITVPFAYPRITSDLPPATKFQTTLDGFSADLDCEPAAISLGAVTDQTAWPNSITMNLSSVGGSSDCQIATTAQGLYNIRVDQHRPNMTFSRMVNGGCGGSTACICTPTYNISALDITRNSTQTLSVALSNNSNPTMLDGIHAWDLVTALLASYSSASANIVGNIDFQPDDIYIDPDDNSITAIRLRNITGDADPGLSAFPFDEEFIYDMWRNYWQQFAAIIAYESLMDTTSTPITASAITMEDRLLLVRTAKARDLPSNPSSLSGIASLLIHSEPLLASLSGLALSDPKALSGVLGCSEYQISEYRSGSRYFTVTAIDHIPENDDLEAADTKQDPKYPTALYPLARVASFLALAGLIAGLEVAFQLSKSTRDSASLVGLYFGFLDFQARRMIPYINLSFGSVYDSSAGLDLLDRSMPSIIVEEIRTANYAALFNTMALGIASLLTIISASLFHTAWIPTVTPTQLQTVGSFITTNMGLFVGDSGGLSPDTEGAVAASFLVLESNLTYPAFTYENLAFPEFQIPPESVKRYVDDDDSSNSTLMINITVPALRPRFACRLYDPTKIEANITSNDTITLYIPDEAYETCSYFLDSIVTHLTIDYSGNSTGFFFGLGTGNTWGTPDDGTNIEFHRCSSYMWAWGHASTSPQPIVTSVSALGCNQTLEGVDVATTFFGTDLYIDPSYPPIPNESTVWESNAQTSTEDYDTFLNIPSVGSLDRFFSLLTTSHYGVPADALENISQAQAVADAIVTQQGIMDIQSISWRNRYPASNTNATLVNAPIGLQAGNDSIAHNGTLINTTGTDRVLQDAAATRILEAILGAVLAFSALGWLSMQNTRLLPCCPTSIASAAALLVDGNVVQFLARGVDKTFDGDLSRAFPRGTMFRMGWGQVGCEAATMVDRFMIVAIPARDAKQEDALVSSSGGMLAP</sequence>
<evidence type="ECO:0000313" key="2">
    <source>
        <dbReference type="EMBL" id="KUJ07725.1"/>
    </source>
</evidence>
<proteinExistence type="predicted"/>
<evidence type="ECO:0000313" key="3">
    <source>
        <dbReference type="Proteomes" id="UP000070700"/>
    </source>
</evidence>
<dbReference type="RefSeq" id="XP_018062080.1">
    <property type="nucleotide sequence ID" value="XM_018223252.1"/>
</dbReference>
<keyword evidence="1" id="KW-1133">Transmembrane helix</keyword>
<accession>A0A132B5N5</accession>
<dbReference type="OrthoDB" id="5332281at2759"/>
<dbReference type="EMBL" id="KQ947438">
    <property type="protein sequence ID" value="KUJ07725.1"/>
    <property type="molecule type" value="Genomic_DNA"/>
</dbReference>
<dbReference type="PANTHER" id="PTHR37544:SF3">
    <property type="entry name" value="SPRAY"/>
    <property type="match status" value="1"/>
</dbReference>
<dbReference type="InterPro" id="IPR021840">
    <property type="entry name" value="DUF3433"/>
</dbReference>
<protein>
    <submittedName>
        <fullName evidence="2">Uncharacterized protein</fullName>
    </submittedName>
</protein>
<name>A0A132B5N5_MOLSC</name>
<dbReference type="PANTHER" id="PTHR37544">
    <property type="entry name" value="SPRAY-RELATED"/>
    <property type="match status" value="1"/>
</dbReference>
<dbReference type="AlphaFoldDB" id="A0A132B5N5"/>
<dbReference type="InParanoid" id="A0A132B5N5"/>
<gene>
    <name evidence="2" type="ORF">LY89DRAFT_789416</name>
</gene>
<keyword evidence="1" id="KW-0472">Membrane</keyword>
<dbReference type="GeneID" id="28832978"/>
<evidence type="ECO:0000256" key="1">
    <source>
        <dbReference type="SAM" id="Phobius"/>
    </source>
</evidence>
<dbReference type="Proteomes" id="UP000070700">
    <property type="component" value="Unassembled WGS sequence"/>
</dbReference>